<name>A0ABU7P9M1_9ACTN</name>
<dbReference type="InterPro" id="IPR005509">
    <property type="entry name" value="AfsA_hotdog_dom"/>
</dbReference>
<evidence type="ECO:0000313" key="4">
    <source>
        <dbReference type="Proteomes" id="UP001344658"/>
    </source>
</evidence>
<feature type="compositionally biased region" description="Acidic residues" evidence="1">
    <location>
        <begin position="48"/>
        <end position="62"/>
    </location>
</feature>
<gene>
    <name evidence="3" type="ORF">V2S66_10975</name>
</gene>
<feature type="region of interest" description="Disordered" evidence="1">
    <location>
        <begin position="209"/>
        <end position="229"/>
    </location>
</feature>
<dbReference type="RefSeq" id="WP_330794413.1">
    <property type="nucleotide sequence ID" value="NZ_JAZEWV010000006.1"/>
</dbReference>
<dbReference type="Proteomes" id="UP001344658">
    <property type="component" value="Unassembled WGS sequence"/>
</dbReference>
<proteinExistence type="predicted"/>
<evidence type="ECO:0000313" key="3">
    <source>
        <dbReference type="EMBL" id="MEE4542484.1"/>
    </source>
</evidence>
<organism evidence="3 4">
    <name type="scientific">Actinacidiphila polyblastidii</name>
    <dbReference type="NCBI Taxonomy" id="3110430"/>
    <lineage>
        <taxon>Bacteria</taxon>
        <taxon>Bacillati</taxon>
        <taxon>Actinomycetota</taxon>
        <taxon>Actinomycetes</taxon>
        <taxon>Kitasatosporales</taxon>
        <taxon>Streptomycetaceae</taxon>
        <taxon>Actinacidiphila</taxon>
    </lineage>
</organism>
<sequence>MPLAGHVPAADTLSFAATVDPALLHRRNPAEVFLTDLSAAGPRRAEDGGVEGGEDGAEDGDDAGGGFAAAALLPAGHPHYGSLAGPAGDRVDPMLLLECCRQAETYAAHALHGVAEGVGFIFRGLSVETFPDPERAAGHAAPDAATRDGAAEPRDRLVMACRTREPGVRRGAVSSLDYDFDLWTGRRRTARIVLRVGYAEARTYAALRSRRRGGPPPTSDAPVTAPAGVPVEPVRAGRLRATDCLLLDLAAGPAEVTAGLRVPVENPSYFDHPHDHVPGMVLVEAARQLAVAAAGHWDGAPGGPAAMTAVEAEFSQYAELDRPTALSATALDGPGAGPRGRHVEVVLRQDATEVARMRVTTRAADARSGAAEVTR</sequence>
<dbReference type="Pfam" id="PF03756">
    <property type="entry name" value="AfsA"/>
    <property type="match status" value="2"/>
</dbReference>
<feature type="region of interest" description="Disordered" evidence="1">
    <location>
        <begin position="37"/>
        <end position="65"/>
    </location>
</feature>
<comment type="caution">
    <text evidence="3">The sequence shown here is derived from an EMBL/GenBank/DDBJ whole genome shotgun (WGS) entry which is preliminary data.</text>
</comment>
<feature type="domain" description="A-factor biosynthesis hotdog" evidence="2">
    <location>
        <begin position="237"/>
        <end position="362"/>
    </location>
</feature>
<dbReference type="EMBL" id="JAZEWV010000006">
    <property type="protein sequence ID" value="MEE4542484.1"/>
    <property type="molecule type" value="Genomic_DNA"/>
</dbReference>
<keyword evidence="4" id="KW-1185">Reference proteome</keyword>
<protein>
    <submittedName>
        <fullName evidence="3">AfsA-related hotdog domain-containing protein</fullName>
    </submittedName>
</protein>
<accession>A0ABU7P9M1</accession>
<evidence type="ECO:0000256" key="1">
    <source>
        <dbReference type="SAM" id="MobiDB-lite"/>
    </source>
</evidence>
<reference evidence="3 4" key="1">
    <citation type="submission" date="2023-12" db="EMBL/GenBank/DDBJ databases">
        <title>Streptomyces sp. V4-01.</title>
        <authorList>
            <person name="Somphong A."/>
            <person name="Phongsopitanun W."/>
        </authorList>
    </citation>
    <scope>NUCLEOTIDE SEQUENCE [LARGE SCALE GENOMIC DNA]</scope>
    <source>
        <strain evidence="3 4">V4-01</strain>
    </source>
</reference>
<evidence type="ECO:0000259" key="2">
    <source>
        <dbReference type="Pfam" id="PF03756"/>
    </source>
</evidence>
<feature type="domain" description="A-factor biosynthesis hotdog" evidence="2">
    <location>
        <begin position="64"/>
        <end position="129"/>
    </location>
</feature>